<dbReference type="EMBL" id="JACHBF010000011">
    <property type="protein sequence ID" value="MBB6493423.1"/>
    <property type="molecule type" value="Genomic_DNA"/>
</dbReference>
<dbReference type="SUPFAM" id="SSF53448">
    <property type="entry name" value="Nucleotide-diphospho-sugar transferases"/>
    <property type="match status" value="1"/>
</dbReference>
<name>A0ABR6R2L2_RHITR</name>
<accession>A0ABR6R2L2</accession>
<comment type="caution">
    <text evidence="2">The sequence shown here is derived from an EMBL/GenBank/DDBJ whole genome shotgun (WGS) entry which is preliminary data.</text>
</comment>
<dbReference type="Pfam" id="PF01755">
    <property type="entry name" value="Glyco_transf_25"/>
    <property type="match status" value="1"/>
</dbReference>
<dbReference type="GO" id="GO:0016740">
    <property type="term" value="F:transferase activity"/>
    <property type="evidence" value="ECO:0007669"/>
    <property type="project" value="UniProtKB-KW"/>
</dbReference>
<evidence type="ECO:0000313" key="3">
    <source>
        <dbReference type="Proteomes" id="UP000526625"/>
    </source>
</evidence>
<gene>
    <name evidence="2" type="ORF">GGD45_003849</name>
</gene>
<feature type="domain" description="Glycosyl transferase family 25" evidence="1">
    <location>
        <begin position="35"/>
        <end position="208"/>
    </location>
</feature>
<dbReference type="RefSeq" id="WP_244441418.1">
    <property type="nucleotide sequence ID" value="NZ_JAADZA010000011.1"/>
</dbReference>
<evidence type="ECO:0000259" key="1">
    <source>
        <dbReference type="Pfam" id="PF01755"/>
    </source>
</evidence>
<dbReference type="InterPro" id="IPR002654">
    <property type="entry name" value="Glyco_trans_25"/>
</dbReference>
<reference evidence="2 3" key="1">
    <citation type="submission" date="2020-08" db="EMBL/GenBank/DDBJ databases">
        <title>Genomic Encyclopedia of Type Strains, Phase IV (KMG-V): Genome sequencing to study the core and pangenomes of soil and plant-associated prokaryotes.</title>
        <authorList>
            <person name="Whitman W."/>
        </authorList>
    </citation>
    <scope>NUCLEOTIDE SEQUENCE [LARGE SCALE GENOMIC DNA]</scope>
    <source>
        <strain evidence="2 3">SEMIA 4059</strain>
    </source>
</reference>
<dbReference type="InterPro" id="IPR029044">
    <property type="entry name" value="Nucleotide-diphossugar_trans"/>
</dbReference>
<keyword evidence="3" id="KW-1185">Reference proteome</keyword>
<sequence length="278" mass="31365">MARRPPFCADGNYQVCSMSLTALAETSFTPSQTMPVYLINIDRAAERLAEIQRQSDEFGFRFERIHGVDGALVPRDEWIDVDHDRFQRRHGRTILPGEYGCYRSHLLALQQFLAGGGEMAVVIEDDVALDIDFLARTVAAKNAAPNADLIKLVNHRWNGFRAMGRSSKGDIVGRCLFGPQGSTACYLVTRKGAEKIVKSLAIMSLPWDVAVERGWDMNISIVSTRANIAGFSRLQRTTMIGWRRDYRAAKAPAWRRIPAHIFRTVDFFRRIAYVLTTP</sequence>
<dbReference type="CDD" id="cd06532">
    <property type="entry name" value="Glyco_transf_25"/>
    <property type="match status" value="1"/>
</dbReference>
<evidence type="ECO:0000313" key="2">
    <source>
        <dbReference type="EMBL" id="MBB6493423.1"/>
    </source>
</evidence>
<protein>
    <submittedName>
        <fullName evidence="2">Glycosyl transferase family 25</fullName>
    </submittedName>
</protein>
<dbReference type="Proteomes" id="UP000526625">
    <property type="component" value="Unassembled WGS sequence"/>
</dbReference>
<organism evidence="2 3">
    <name type="scientific">Rhizobium tropici</name>
    <dbReference type="NCBI Taxonomy" id="398"/>
    <lineage>
        <taxon>Bacteria</taxon>
        <taxon>Pseudomonadati</taxon>
        <taxon>Pseudomonadota</taxon>
        <taxon>Alphaproteobacteria</taxon>
        <taxon>Hyphomicrobiales</taxon>
        <taxon>Rhizobiaceae</taxon>
        <taxon>Rhizobium/Agrobacterium group</taxon>
        <taxon>Rhizobium</taxon>
    </lineage>
</organism>
<proteinExistence type="predicted"/>
<keyword evidence="2" id="KW-0808">Transferase</keyword>